<accession>A0A845F4D1</accession>
<dbReference type="SUPFAM" id="SSF52833">
    <property type="entry name" value="Thioredoxin-like"/>
    <property type="match status" value="1"/>
</dbReference>
<sequence>MKRIRIEIVVVLGFLAYSLYSSHQEKEVSDPAQMQAAEVTSYAHEIGIQEGNRAPDFTLYSLEGKEVSLSDSKGKVTFINFWTTWCPPCKEEMPDMQEFYEEEGKELDAEIFAVNLTTNESSSQVVKDFARKNNFTFPILLDTEGQLMETFATITIPTTYVIDKNGIIMKKVIGPMSKEMMNDLAFSAR</sequence>
<evidence type="ECO:0000256" key="1">
    <source>
        <dbReference type="ARBA" id="ARBA00023157"/>
    </source>
</evidence>
<dbReference type="PROSITE" id="PS51352">
    <property type="entry name" value="THIOREDOXIN_2"/>
    <property type="match status" value="1"/>
</dbReference>
<dbReference type="AlphaFoldDB" id="A0A845F4D1"/>
<dbReference type="PROSITE" id="PS00194">
    <property type="entry name" value="THIOREDOXIN_1"/>
    <property type="match status" value="1"/>
</dbReference>
<gene>
    <name evidence="3" type="ORF">GLW07_20885</name>
</gene>
<dbReference type="InterPro" id="IPR050553">
    <property type="entry name" value="Thioredoxin_ResA/DsbE_sf"/>
</dbReference>
<dbReference type="CDD" id="cd02966">
    <property type="entry name" value="TlpA_like_family"/>
    <property type="match status" value="1"/>
</dbReference>
<dbReference type="InterPro" id="IPR036249">
    <property type="entry name" value="Thioredoxin-like_sf"/>
</dbReference>
<dbReference type="Gene3D" id="3.40.30.10">
    <property type="entry name" value="Glutaredoxin"/>
    <property type="match status" value="1"/>
</dbReference>
<dbReference type="GO" id="GO:0016491">
    <property type="term" value="F:oxidoreductase activity"/>
    <property type="evidence" value="ECO:0007669"/>
    <property type="project" value="InterPro"/>
</dbReference>
<dbReference type="InterPro" id="IPR000866">
    <property type="entry name" value="AhpC/TSA"/>
</dbReference>
<dbReference type="Pfam" id="PF00578">
    <property type="entry name" value="AhpC-TSA"/>
    <property type="match status" value="1"/>
</dbReference>
<organism evidence="3 4">
    <name type="scientific">Guptibacillus hwajinpoensis</name>
    <dbReference type="NCBI Taxonomy" id="208199"/>
    <lineage>
        <taxon>Bacteria</taxon>
        <taxon>Bacillati</taxon>
        <taxon>Bacillota</taxon>
        <taxon>Bacilli</taxon>
        <taxon>Bacillales</taxon>
        <taxon>Guptibacillaceae</taxon>
        <taxon>Guptibacillus</taxon>
    </lineage>
</organism>
<name>A0A845F4D1_9BACL</name>
<reference evidence="3 4" key="1">
    <citation type="submission" date="2019-11" db="EMBL/GenBank/DDBJ databases">
        <title>Genome sequences of 17 halophilic strains isolated from different environments.</title>
        <authorList>
            <person name="Furrow R.E."/>
        </authorList>
    </citation>
    <scope>NUCLEOTIDE SEQUENCE [LARGE SCALE GENOMIC DNA]</scope>
    <source>
        <strain evidence="3 4">22506_14_FS</strain>
    </source>
</reference>
<evidence type="ECO:0000313" key="3">
    <source>
        <dbReference type="EMBL" id="MYL65823.1"/>
    </source>
</evidence>
<protein>
    <submittedName>
        <fullName evidence="3">Redoxin domain-containing protein</fullName>
    </submittedName>
</protein>
<feature type="domain" description="Thioredoxin" evidence="2">
    <location>
        <begin position="48"/>
        <end position="189"/>
    </location>
</feature>
<evidence type="ECO:0000313" key="4">
    <source>
        <dbReference type="Proteomes" id="UP000447833"/>
    </source>
</evidence>
<evidence type="ECO:0000259" key="2">
    <source>
        <dbReference type="PROSITE" id="PS51352"/>
    </source>
</evidence>
<comment type="caution">
    <text evidence="3">The sequence shown here is derived from an EMBL/GenBank/DDBJ whole genome shotgun (WGS) entry which is preliminary data.</text>
</comment>
<keyword evidence="1" id="KW-1015">Disulfide bond</keyword>
<dbReference type="PANTHER" id="PTHR42852:SF1">
    <property type="entry name" value="THIOREDOXIN-LIKE PROTEIN YNEN"/>
    <property type="match status" value="1"/>
</dbReference>
<dbReference type="RefSeq" id="WP_160921497.1">
    <property type="nucleotide sequence ID" value="NZ_WMEY01000010.1"/>
</dbReference>
<dbReference type="InterPro" id="IPR013766">
    <property type="entry name" value="Thioredoxin_domain"/>
</dbReference>
<dbReference type="PANTHER" id="PTHR42852">
    <property type="entry name" value="THIOL:DISULFIDE INTERCHANGE PROTEIN DSBE"/>
    <property type="match status" value="1"/>
</dbReference>
<proteinExistence type="predicted"/>
<dbReference type="Proteomes" id="UP000447833">
    <property type="component" value="Unassembled WGS sequence"/>
</dbReference>
<dbReference type="EMBL" id="WMEY01000010">
    <property type="protein sequence ID" value="MYL65823.1"/>
    <property type="molecule type" value="Genomic_DNA"/>
</dbReference>
<dbReference type="InterPro" id="IPR017937">
    <property type="entry name" value="Thioredoxin_CS"/>
</dbReference>
<dbReference type="GO" id="GO:0016209">
    <property type="term" value="F:antioxidant activity"/>
    <property type="evidence" value="ECO:0007669"/>
    <property type="project" value="InterPro"/>
</dbReference>